<keyword evidence="3" id="KW-1133">Transmembrane helix</keyword>
<dbReference type="InterPro" id="IPR050739">
    <property type="entry name" value="MFP"/>
</dbReference>
<sequence>MNQTVRPPSPESTTTVTAHARRSMDTETTDAAPPQRPAPSPPKVAKAGTVTVVAMLLVALAGAAAVLWAWHLWPFASTVEVTENSYVRGQVTTLSSQVSGYVTEVPVRDFQFVKAGEPLVRVDDRIYRQQLEQAEAQLDIARASLANVDQTMAQTVATVAVRKAALDQATAQLAQVKATYERVSSLTQKGIRAETDLDGAVANLKVAEAGVAAAEANVSLADAQVRAADVSRSGLTAQVRAAEAAVDLARINLGNTVIAAPTDGQISESSVRMGQYVTAGTQLMFLVPPARWIVANYKETQTARMRVGQPATIEVDGLDGAALRGTVEELAPAAGSEFSVLKADNASGNFTKVVQRIPVRIRLLEGQPLAERLRPGMSVIARVDTASAGPSAPAP</sequence>
<name>A0A212LHW8_9HYPH</name>
<feature type="compositionally biased region" description="Polar residues" evidence="2">
    <location>
        <begin position="1"/>
        <end position="17"/>
    </location>
</feature>
<keyword evidence="3" id="KW-0472">Membrane</keyword>
<evidence type="ECO:0000259" key="4">
    <source>
        <dbReference type="Pfam" id="PF25917"/>
    </source>
</evidence>
<dbReference type="AlphaFoldDB" id="A0A212LHW8"/>
<feature type="domain" description="CusB-like beta-barrel" evidence="5">
    <location>
        <begin position="292"/>
        <end position="335"/>
    </location>
</feature>
<evidence type="ECO:0000259" key="5">
    <source>
        <dbReference type="Pfam" id="PF25954"/>
    </source>
</evidence>
<dbReference type="PANTHER" id="PTHR30386">
    <property type="entry name" value="MEMBRANE FUSION SUBUNIT OF EMRAB-TOLC MULTIDRUG EFFLUX PUMP"/>
    <property type="match status" value="1"/>
</dbReference>
<keyword evidence="3" id="KW-0812">Transmembrane</keyword>
<dbReference type="Pfam" id="PF25954">
    <property type="entry name" value="Beta-barrel_RND_2"/>
    <property type="match status" value="1"/>
</dbReference>
<evidence type="ECO:0000313" key="6">
    <source>
        <dbReference type="EMBL" id="SCM76969.1"/>
    </source>
</evidence>
<dbReference type="InterPro" id="IPR058625">
    <property type="entry name" value="MdtA-like_BSH"/>
</dbReference>
<dbReference type="PRINTS" id="PR01490">
    <property type="entry name" value="RTXTOXIND"/>
</dbReference>
<dbReference type="InterPro" id="IPR058792">
    <property type="entry name" value="Beta-barrel_RND_2"/>
</dbReference>
<reference evidence="6" key="1">
    <citation type="submission" date="2016-08" db="EMBL/GenBank/DDBJ databases">
        <authorList>
            <person name="Seilhamer J.J."/>
        </authorList>
    </citation>
    <scope>NUCLEOTIDE SEQUENCE</scope>
    <source>
        <strain evidence="6">86</strain>
    </source>
</reference>
<feature type="domain" description="Multidrug resistance protein MdtA-like barrel-sandwich hybrid" evidence="4">
    <location>
        <begin position="92"/>
        <end position="286"/>
    </location>
</feature>
<feature type="coiled-coil region" evidence="1">
    <location>
        <begin position="131"/>
        <end position="186"/>
    </location>
</feature>
<accession>A0A212LHW8</accession>
<dbReference type="SUPFAM" id="SSF111369">
    <property type="entry name" value="HlyD-like secretion proteins"/>
    <property type="match status" value="3"/>
</dbReference>
<proteinExistence type="predicted"/>
<dbReference type="PANTHER" id="PTHR30386:SF24">
    <property type="entry name" value="MULTIDRUG RESISTANCE EFFLUX PUMP"/>
    <property type="match status" value="1"/>
</dbReference>
<dbReference type="Gene3D" id="2.40.30.170">
    <property type="match status" value="1"/>
</dbReference>
<evidence type="ECO:0000256" key="3">
    <source>
        <dbReference type="SAM" id="Phobius"/>
    </source>
</evidence>
<evidence type="ECO:0000256" key="1">
    <source>
        <dbReference type="SAM" id="Coils"/>
    </source>
</evidence>
<dbReference type="Gene3D" id="2.40.50.100">
    <property type="match status" value="1"/>
</dbReference>
<dbReference type="EMBL" id="FMJD01000008">
    <property type="protein sequence ID" value="SCM76969.1"/>
    <property type="molecule type" value="Genomic_DNA"/>
</dbReference>
<gene>
    <name evidence="6" type="ORF">KL86PLE_40774</name>
</gene>
<evidence type="ECO:0000256" key="2">
    <source>
        <dbReference type="SAM" id="MobiDB-lite"/>
    </source>
</evidence>
<organism evidence="6">
    <name type="scientific">uncultured Pleomorphomonas sp</name>
    <dbReference type="NCBI Taxonomy" id="442121"/>
    <lineage>
        <taxon>Bacteria</taxon>
        <taxon>Pseudomonadati</taxon>
        <taxon>Pseudomonadota</taxon>
        <taxon>Alphaproteobacteria</taxon>
        <taxon>Hyphomicrobiales</taxon>
        <taxon>Pleomorphomonadaceae</taxon>
        <taxon>Pleomorphomonas</taxon>
        <taxon>environmental samples</taxon>
    </lineage>
</organism>
<feature type="region of interest" description="Disordered" evidence="2">
    <location>
        <begin position="1"/>
        <end position="44"/>
    </location>
</feature>
<protein>
    <submittedName>
        <fullName evidence="6">Multidrug resistance efflux pump</fullName>
    </submittedName>
</protein>
<dbReference type="Pfam" id="PF25917">
    <property type="entry name" value="BSH_RND"/>
    <property type="match status" value="1"/>
</dbReference>
<feature type="transmembrane region" description="Helical" evidence="3">
    <location>
        <begin position="50"/>
        <end position="73"/>
    </location>
</feature>
<keyword evidence="1" id="KW-0175">Coiled coil</keyword>
<dbReference type="Gene3D" id="1.10.287.470">
    <property type="entry name" value="Helix hairpin bin"/>
    <property type="match status" value="2"/>
</dbReference>